<dbReference type="InterPro" id="IPR037522">
    <property type="entry name" value="HD_GYP_dom"/>
</dbReference>
<organism evidence="2 3">
    <name type="scientific">Allopseudospirillum japonicum</name>
    <dbReference type="NCBI Taxonomy" id="64971"/>
    <lineage>
        <taxon>Bacteria</taxon>
        <taxon>Pseudomonadati</taxon>
        <taxon>Pseudomonadota</taxon>
        <taxon>Gammaproteobacteria</taxon>
        <taxon>Oceanospirillales</taxon>
        <taxon>Oceanospirillaceae</taxon>
        <taxon>Allopseudospirillum</taxon>
    </lineage>
</organism>
<protein>
    <submittedName>
        <fullName evidence="2">HD-GYP domain, c-di-GMP phosphodiesterase class II (Or its inactivated variant)</fullName>
    </submittedName>
</protein>
<dbReference type="SUPFAM" id="SSF109604">
    <property type="entry name" value="HD-domain/PDEase-like"/>
    <property type="match status" value="1"/>
</dbReference>
<dbReference type="InterPro" id="IPR003607">
    <property type="entry name" value="HD/PDEase_dom"/>
</dbReference>
<sequence>MDQHADANTQLWKWIQKLNEVGCALSSEKNRARLLERILLSARELTSADAGTLYILEPDHVLRFAIVQNDSLRISLGGTSEPVGERFPLIRLYRDNGEPNEHMVVAWAVLHDQIVNIPDAYDAQGFDFSGTRRFDASTGYRSRSFLTIPMKNHEGEIIAVLQLLNKKSQGQVVAFDTVDEAIAGSLASQAAIALTNQRLIEELRHLFDSFVQVIARGIDAKSPHTGTHCRRVPDATLLLAEAASRSQLATLANFNPTDEDYYEIRISAWLHDCGKIITPHHIMEKSTKLQGLFDRIELISARFEILQRDLKIQYLQACLDAERKGVADPSYLQALEQHYQTACAQLEQDLALIRHCNTGQEFTPDAVIERIQALAQQKWRNLLGHTRPLLEADEVENLSVRRGTLNARERKIMEDHMVVTLDMLDQLPFPKYLKNVPEYAGGHHERMDGRGYPKGLTREQMSVPARIMGIADVFEALTAPERPYKQPMPLSQALSIMQRMVEDQHLDPDLFEVFVKDKVYLAYAKRHLHPSQIDVDHWPLEATAS</sequence>
<dbReference type="Gene3D" id="1.10.3210.10">
    <property type="entry name" value="Hypothetical protein af1432"/>
    <property type="match status" value="2"/>
</dbReference>
<name>A0A1H6U0Y5_9GAMM</name>
<dbReference type="Pfam" id="PF13487">
    <property type="entry name" value="HD_5"/>
    <property type="match status" value="1"/>
</dbReference>
<dbReference type="OrthoDB" id="9764808at2"/>
<feature type="domain" description="HD-GYP" evidence="1">
    <location>
        <begin position="315"/>
        <end position="530"/>
    </location>
</feature>
<dbReference type="GO" id="GO:0008081">
    <property type="term" value="F:phosphoric diester hydrolase activity"/>
    <property type="evidence" value="ECO:0007669"/>
    <property type="project" value="UniProtKB-ARBA"/>
</dbReference>
<dbReference type="Gene3D" id="3.30.450.40">
    <property type="match status" value="1"/>
</dbReference>
<dbReference type="STRING" id="64971.SAMN05421831_11312"/>
<dbReference type="PANTHER" id="PTHR43155">
    <property type="entry name" value="CYCLIC DI-GMP PHOSPHODIESTERASE PA4108-RELATED"/>
    <property type="match status" value="1"/>
</dbReference>
<dbReference type="AlphaFoldDB" id="A0A1H6U0Y5"/>
<reference evidence="3" key="1">
    <citation type="submission" date="2016-10" db="EMBL/GenBank/DDBJ databases">
        <authorList>
            <person name="Varghese N."/>
            <person name="Submissions S."/>
        </authorList>
    </citation>
    <scope>NUCLEOTIDE SEQUENCE [LARGE SCALE GENOMIC DNA]</scope>
    <source>
        <strain evidence="3">DSM 7165</strain>
    </source>
</reference>
<keyword evidence="3" id="KW-1185">Reference proteome</keyword>
<evidence type="ECO:0000313" key="2">
    <source>
        <dbReference type="EMBL" id="SEI85146.1"/>
    </source>
</evidence>
<dbReference type="Pfam" id="PF01590">
    <property type="entry name" value="GAF"/>
    <property type="match status" value="1"/>
</dbReference>
<proteinExistence type="predicted"/>
<dbReference type="PANTHER" id="PTHR43155:SF2">
    <property type="entry name" value="CYCLIC DI-GMP PHOSPHODIESTERASE PA4108"/>
    <property type="match status" value="1"/>
</dbReference>
<dbReference type="CDD" id="cd00077">
    <property type="entry name" value="HDc"/>
    <property type="match status" value="1"/>
</dbReference>
<evidence type="ECO:0000313" key="3">
    <source>
        <dbReference type="Proteomes" id="UP000242999"/>
    </source>
</evidence>
<dbReference type="Proteomes" id="UP000242999">
    <property type="component" value="Unassembled WGS sequence"/>
</dbReference>
<dbReference type="SUPFAM" id="SSF55781">
    <property type="entry name" value="GAF domain-like"/>
    <property type="match status" value="1"/>
</dbReference>
<dbReference type="SMART" id="SM00471">
    <property type="entry name" value="HDc"/>
    <property type="match status" value="1"/>
</dbReference>
<dbReference type="InterPro" id="IPR029016">
    <property type="entry name" value="GAF-like_dom_sf"/>
</dbReference>
<dbReference type="RefSeq" id="WP_093311653.1">
    <property type="nucleotide sequence ID" value="NZ_FNYH01000013.1"/>
</dbReference>
<dbReference type="SMART" id="SM00065">
    <property type="entry name" value="GAF"/>
    <property type="match status" value="1"/>
</dbReference>
<accession>A0A1H6U0Y5</accession>
<evidence type="ECO:0000259" key="1">
    <source>
        <dbReference type="PROSITE" id="PS51832"/>
    </source>
</evidence>
<dbReference type="PROSITE" id="PS51832">
    <property type="entry name" value="HD_GYP"/>
    <property type="match status" value="1"/>
</dbReference>
<dbReference type="EMBL" id="FNYH01000013">
    <property type="protein sequence ID" value="SEI85146.1"/>
    <property type="molecule type" value="Genomic_DNA"/>
</dbReference>
<dbReference type="InterPro" id="IPR003018">
    <property type="entry name" value="GAF"/>
</dbReference>
<gene>
    <name evidence="2" type="ORF">SAMN05421831_11312</name>
</gene>